<reference evidence="6 7" key="1">
    <citation type="submission" date="2017-12" db="EMBL/GenBank/DDBJ databases">
        <title>Genomes of bacteria within cyanobacterial aggregates.</title>
        <authorList>
            <person name="Cai H."/>
        </authorList>
    </citation>
    <scope>NUCLEOTIDE SEQUENCE [LARGE SCALE GENOMIC DNA]</scope>
    <source>
        <strain evidence="6 7">TH16</strain>
    </source>
</reference>
<gene>
    <name evidence="6" type="ORF">C0V82_08410</name>
</gene>
<dbReference type="PROSITE" id="PS50109">
    <property type="entry name" value="HIS_KIN"/>
    <property type="match status" value="1"/>
</dbReference>
<evidence type="ECO:0000256" key="3">
    <source>
        <dbReference type="ARBA" id="ARBA00022679"/>
    </source>
</evidence>
<dbReference type="SMART" id="SM00388">
    <property type="entry name" value="HisKA"/>
    <property type="match status" value="1"/>
</dbReference>
<evidence type="ECO:0000313" key="7">
    <source>
        <dbReference type="Proteomes" id="UP000234752"/>
    </source>
</evidence>
<dbReference type="Pfam" id="PF00512">
    <property type="entry name" value="HisKA"/>
    <property type="match status" value="1"/>
</dbReference>
<keyword evidence="5" id="KW-0902">Two-component regulatory system</keyword>
<dbReference type="AlphaFoldDB" id="A0A2K9NAX8"/>
<accession>A0A2K9NAX8</accession>
<evidence type="ECO:0000256" key="4">
    <source>
        <dbReference type="ARBA" id="ARBA00022777"/>
    </source>
</evidence>
<dbReference type="PANTHER" id="PTHR43711">
    <property type="entry name" value="TWO-COMPONENT HISTIDINE KINASE"/>
    <property type="match status" value="1"/>
</dbReference>
<dbReference type="EMBL" id="CP025611">
    <property type="protein sequence ID" value="AUN30254.1"/>
    <property type="molecule type" value="Genomic_DNA"/>
</dbReference>
<protein>
    <recommendedName>
        <fullName evidence="2">histidine kinase</fullName>
        <ecNumber evidence="2">2.7.13.3</ecNumber>
    </recommendedName>
</protein>
<organism evidence="6 7">
    <name type="scientific">Niveispirillum cyanobacteriorum</name>
    <dbReference type="NCBI Taxonomy" id="1612173"/>
    <lineage>
        <taxon>Bacteria</taxon>
        <taxon>Pseudomonadati</taxon>
        <taxon>Pseudomonadota</taxon>
        <taxon>Alphaproteobacteria</taxon>
        <taxon>Rhodospirillales</taxon>
        <taxon>Azospirillaceae</taxon>
        <taxon>Niveispirillum</taxon>
    </lineage>
</organism>
<dbReference type="KEGG" id="ncb:C0V82_08410"/>
<dbReference type="CDD" id="cd00075">
    <property type="entry name" value="HATPase"/>
    <property type="match status" value="1"/>
</dbReference>
<dbReference type="RefSeq" id="WP_102111952.1">
    <property type="nucleotide sequence ID" value="NZ_BMGN01000002.1"/>
</dbReference>
<dbReference type="InterPro" id="IPR050736">
    <property type="entry name" value="Sensor_HK_Regulatory"/>
</dbReference>
<dbReference type="InterPro" id="IPR036097">
    <property type="entry name" value="HisK_dim/P_sf"/>
</dbReference>
<dbReference type="PANTHER" id="PTHR43711:SF1">
    <property type="entry name" value="HISTIDINE KINASE 1"/>
    <property type="match status" value="1"/>
</dbReference>
<dbReference type="InterPro" id="IPR003594">
    <property type="entry name" value="HATPase_dom"/>
</dbReference>
<dbReference type="Pfam" id="PF02518">
    <property type="entry name" value="HATPase_c"/>
    <property type="match status" value="1"/>
</dbReference>
<keyword evidence="3" id="KW-0808">Transferase</keyword>
<dbReference type="CDD" id="cd00082">
    <property type="entry name" value="HisKA"/>
    <property type="match status" value="1"/>
</dbReference>
<proteinExistence type="predicted"/>
<sequence length="221" mass="23612">MTSPTPIDPIRLLASVGHDLRQPFQAMRLFLNLLQMKLVDPKQAELANRLEEALETGAAQMDQVLTLASLASGSARLRREQVPLGPVLDRVTGELAERAAQAGRPIRLVQSSLVVETDPVMLDRLLRALIDNAISHGAPGTRILVGVRRAGGPTLLVADDGEGIPADQRALVLEPGGQLERPGPARRGLGLGLTLCHHIAHRLGHEFTLGGVSGLTATLRF</sequence>
<dbReference type="Gene3D" id="1.10.287.130">
    <property type="match status" value="1"/>
</dbReference>
<dbReference type="InterPro" id="IPR036890">
    <property type="entry name" value="HATPase_C_sf"/>
</dbReference>
<dbReference type="EC" id="2.7.13.3" evidence="2"/>
<dbReference type="Proteomes" id="UP000234752">
    <property type="component" value="Chromosome eg_1"/>
</dbReference>
<dbReference type="GO" id="GO:0000155">
    <property type="term" value="F:phosphorelay sensor kinase activity"/>
    <property type="evidence" value="ECO:0007669"/>
    <property type="project" value="InterPro"/>
</dbReference>
<dbReference type="Gene3D" id="3.30.565.10">
    <property type="entry name" value="Histidine kinase-like ATPase, C-terminal domain"/>
    <property type="match status" value="1"/>
</dbReference>
<evidence type="ECO:0000313" key="6">
    <source>
        <dbReference type="EMBL" id="AUN30254.1"/>
    </source>
</evidence>
<dbReference type="SUPFAM" id="SSF47384">
    <property type="entry name" value="Homodimeric domain of signal transducing histidine kinase"/>
    <property type="match status" value="1"/>
</dbReference>
<dbReference type="InterPro" id="IPR005467">
    <property type="entry name" value="His_kinase_dom"/>
</dbReference>
<comment type="catalytic activity">
    <reaction evidence="1">
        <text>ATP + protein L-histidine = ADP + protein N-phospho-L-histidine.</text>
        <dbReference type="EC" id="2.7.13.3"/>
    </reaction>
</comment>
<name>A0A2K9NAX8_9PROT</name>
<dbReference type="SUPFAM" id="SSF55874">
    <property type="entry name" value="ATPase domain of HSP90 chaperone/DNA topoisomerase II/histidine kinase"/>
    <property type="match status" value="1"/>
</dbReference>
<keyword evidence="4" id="KW-0418">Kinase</keyword>
<dbReference type="OrthoDB" id="7267626at2"/>
<evidence type="ECO:0000256" key="2">
    <source>
        <dbReference type="ARBA" id="ARBA00012438"/>
    </source>
</evidence>
<dbReference type="InterPro" id="IPR003661">
    <property type="entry name" value="HisK_dim/P_dom"/>
</dbReference>
<keyword evidence="7" id="KW-1185">Reference proteome</keyword>
<dbReference type="SMART" id="SM00387">
    <property type="entry name" value="HATPase_c"/>
    <property type="match status" value="1"/>
</dbReference>
<evidence type="ECO:0000256" key="5">
    <source>
        <dbReference type="ARBA" id="ARBA00023012"/>
    </source>
</evidence>
<evidence type="ECO:0000256" key="1">
    <source>
        <dbReference type="ARBA" id="ARBA00000085"/>
    </source>
</evidence>